<evidence type="ECO:0000313" key="11">
    <source>
        <dbReference type="Proteomes" id="UP001199642"/>
    </source>
</evidence>
<name>A0ABY3RS64_9MICO</name>
<keyword evidence="11" id="KW-1185">Reference proteome</keyword>
<evidence type="ECO:0000256" key="3">
    <source>
        <dbReference type="ARBA" id="ARBA00022475"/>
    </source>
</evidence>
<comment type="subcellular location">
    <subcellularLocation>
        <location evidence="7">Cell membrane</location>
        <topology evidence="7">Multi-pass membrane protein</topology>
    </subcellularLocation>
    <subcellularLocation>
        <location evidence="1">Membrane</location>
        <topology evidence="1">Multi-pass membrane protein</topology>
    </subcellularLocation>
</comment>
<keyword evidence="5 7" id="KW-1133">Transmembrane helix</keyword>
<evidence type="ECO:0000256" key="7">
    <source>
        <dbReference type="RuleBase" id="RU363032"/>
    </source>
</evidence>
<feature type="transmembrane region" description="Helical" evidence="7">
    <location>
        <begin position="21"/>
        <end position="38"/>
    </location>
</feature>
<evidence type="ECO:0000313" key="10">
    <source>
        <dbReference type="EMBL" id="UGS25541.1"/>
    </source>
</evidence>
<feature type="transmembrane region" description="Helical" evidence="7">
    <location>
        <begin position="136"/>
        <end position="163"/>
    </location>
</feature>
<gene>
    <name evidence="10" type="ORF">K8F61_12745</name>
</gene>
<protein>
    <submittedName>
        <fullName evidence="10">ABC transporter permease subunit</fullName>
    </submittedName>
</protein>
<dbReference type="SUPFAM" id="SSF161098">
    <property type="entry name" value="MetI-like"/>
    <property type="match status" value="1"/>
</dbReference>
<dbReference type="Proteomes" id="UP001199642">
    <property type="component" value="Chromosome"/>
</dbReference>
<dbReference type="InterPro" id="IPR000515">
    <property type="entry name" value="MetI-like"/>
</dbReference>
<keyword evidence="6 7" id="KW-0472">Membrane</keyword>
<dbReference type="PANTHER" id="PTHR47737:SF1">
    <property type="entry name" value="GLYCINE BETAINE_PROLINE BETAINE TRANSPORT SYSTEM PERMEASE PROTEIN PROW"/>
    <property type="match status" value="1"/>
</dbReference>
<dbReference type="PANTHER" id="PTHR47737">
    <property type="entry name" value="GLYCINE BETAINE/PROLINE BETAINE TRANSPORT SYSTEM PERMEASE PROTEIN PROW"/>
    <property type="match status" value="1"/>
</dbReference>
<keyword evidence="2 7" id="KW-0813">Transport</keyword>
<proteinExistence type="inferred from homology"/>
<keyword evidence="3" id="KW-1003">Cell membrane</keyword>
<evidence type="ECO:0000256" key="2">
    <source>
        <dbReference type="ARBA" id="ARBA00022448"/>
    </source>
</evidence>
<dbReference type="PROSITE" id="PS50928">
    <property type="entry name" value="ABC_TM1"/>
    <property type="match status" value="1"/>
</dbReference>
<feature type="transmembrane region" description="Helical" evidence="7">
    <location>
        <begin position="69"/>
        <end position="87"/>
    </location>
</feature>
<accession>A0ABY3RS64</accession>
<feature type="transmembrane region" description="Helical" evidence="7">
    <location>
        <begin position="93"/>
        <end position="115"/>
    </location>
</feature>
<organism evidence="10 11">
    <name type="scientific">Microbacterium resistens</name>
    <dbReference type="NCBI Taxonomy" id="156977"/>
    <lineage>
        <taxon>Bacteria</taxon>
        <taxon>Bacillati</taxon>
        <taxon>Actinomycetota</taxon>
        <taxon>Actinomycetes</taxon>
        <taxon>Micrococcales</taxon>
        <taxon>Microbacteriaceae</taxon>
        <taxon>Microbacterium</taxon>
    </lineage>
</organism>
<dbReference type="InterPro" id="IPR035906">
    <property type="entry name" value="MetI-like_sf"/>
</dbReference>
<dbReference type="Gene3D" id="1.10.3720.10">
    <property type="entry name" value="MetI-like"/>
    <property type="match status" value="1"/>
</dbReference>
<evidence type="ECO:0000256" key="6">
    <source>
        <dbReference type="ARBA" id="ARBA00023136"/>
    </source>
</evidence>
<feature type="transmembrane region" description="Helical" evidence="7">
    <location>
        <begin position="44"/>
        <end position="64"/>
    </location>
</feature>
<dbReference type="CDD" id="cd06261">
    <property type="entry name" value="TM_PBP2"/>
    <property type="match status" value="1"/>
</dbReference>
<dbReference type="Pfam" id="PF00528">
    <property type="entry name" value="BPD_transp_1"/>
    <property type="match status" value="1"/>
</dbReference>
<reference evidence="10 11" key="1">
    <citation type="submission" date="2023-01" db="EMBL/GenBank/DDBJ databases">
        <title>Characterization of estradiol degrading bacteria Microbacterium sp. MZT7 and reveal degrading genes through genome analysis.</title>
        <authorList>
            <person name="Hao P."/>
            <person name="Gao Y."/>
        </authorList>
    </citation>
    <scope>NUCLEOTIDE SEQUENCE [LARGE SCALE GENOMIC DNA]</scope>
    <source>
        <strain evidence="10 11">MZT7</strain>
    </source>
</reference>
<feature type="domain" description="ABC transmembrane type-1" evidence="9">
    <location>
        <begin position="89"/>
        <end position="268"/>
    </location>
</feature>
<evidence type="ECO:0000259" key="9">
    <source>
        <dbReference type="PROSITE" id="PS50928"/>
    </source>
</evidence>
<keyword evidence="4 7" id="KW-0812">Transmembrane</keyword>
<feature type="region of interest" description="Disordered" evidence="8">
    <location>
        <begin position="296"/>
        <end position="325"/>
    </location>
</feature>
<comment type="similarity">
    <text evidence="7">Belongs to the binding-protein-dependent transport system permease family.</text>
</comment>
<dbReference type="RefSeq" id="WP_231819381.1">
    <property type="nucleotide sequence ID" value="NZ_CP082781.1"/>
</dbReference>
<sequence length="325" mass="33602">MDGFRIPIGSWVEAAVDWIQVNLGAVLDVISFVFAFLVDGLTAILLSVQFPVVIVIAALLAWLVRSWQLAVGTLLSFVLIVGMGVWVPAMQTLALVLVAALVAVVISIPLGIWSARSDTVRAILKPVLDFMQTMPAMVYLIPAIVFFGIGVVPGLVATVIFALPPGVRLTELGIRGVDGETVEAGQAFGAKPGQILGGIQLPLAMPTIMAGVNQVIMLALSMAVIAGMAGADGLGKLVVEAISTINIPRGVEAGLGVVLIAVFLDRVTAALGTTAGNRSSLLGVLARRRAEQRRAAADAEAARGSAEAAADAEQAMASPRRGATL</sequence>
<feature type="compositionally biased region" description="Low complexity" evidence="8">
    <location>
        <begin position="302"/>
        <end position="318"/>
    </location>
</feature>
<evidence type="ECO:0000256" key="8">
    <source>
        <dbReference type="SAM" id="MobiDB-lite"/>
    </source>
</evidence>
<evidence type="ECO:0000256" key="4">
    <source>
        <dbReference type="ARBA" id="ARBA00022692"/>
    </source>
</evidence>
<evidence type="ECO:0000256" key="5">
    <source>
        <dbReference type="ARBA" id="ARBA00022989"/>
    </source>
</evidence>
<dbReference type="EMBL" id="CP082781">
    <property type="protein sequence ID" value="UGS25541.1"/>
    <property type="molecule type" value="Genomic_DNA"/>
</dbReference>
<evidence type="ECO:0000256" key="1">
    <source>
        <dbReference type="ARBA" id="ARBA00004141"/>
    </source>
</evidence>